<dbReference type="PANTHER" id="PTHR12378:SF7">
    <property type="entry name" value="DESUMOYLATING ISOPEPTIDASE 1"/>
    <property type="match status" value="1"/>
</dbReference>
<sequence>MADDGADDLSNVEAETTFEVQLYIYDLSKGLAGNLSSIFLGKQLPGIWHTGIVAYGREYFFGSDGINSCGPGETILGEPDQILNLGKTEIPYSIFLEFIFALGESSYRPGCYDLLKHNCNDFSQETAVFLTGRSIPQEILDLPQEVLNTPIGEMLKVEMDKLNLRAEGSKGLSFGAIPPPTSHRSQQNPFPPRPNDSANRRDTRQLQPQDKAKEDVSVANGDSSSSLADVQGATIQTDQSSVSEADKKENILTCDQQQIQYSEVADEETEQVQQVQSETLDSVENIENSPQIEQQSSRSSESRLEADFESDRPENTSDSRGERAREPPVVYSDIDGVNALINLAEIAKPFLGEEEKSLLLDFEEYLKTQSGAWALGSTHLDLLGHLLNDEGLSQSVRIFTLQMLQAAVFKEDLILLLHQDRKDHHVMRYINKIEKLGAEEQEEISKLLCNLCYNNSSFDWLMYISEWEERGQVCSNCRVTIRAAVHAILSDTPSIREKGAALIYNLALKEQLFDDTATELATAVLQFLHGEVREEEAFQCLTALLRFLYISYNDVPALVQMLGPEMEKFNGKSERVDQLVEQIQFKLSVSISA</sequence>
<evidence type="ECO:0000256" key="1">
    <source>
        <dbReference type="ARBA" id="ARBA00008140"/>
    </source>
</evidence>
<dbReference type="InterPro" id="IPR011989">
    <property type="entry name" value="ARM-like"/>
</dbReference>
<feature type="compositionally biased region" description="Polar residues" evidence="4">
    <location>
        <begin position="220"/>
        <end position="243"/>
    </location>
</feature>
<dbReference type="Gene3D" id="3.90.1720.30">
    <property type="entry name" value="PPPDE domains"/>
    <property type="match status" value="1"/>
</dbReference>
<evidence type="ECO:0000256" key="4">
    <source>
        <dbReference type="SAM" id="MobiDB-lite"/>
    </source>
</evidence>
<evidence type="ECO:0000259" key="5">
    <source>
        <dbReference type="PROSITE" id="PS51858"/>
    </source>
</evidence>
<feature type="region of interest" description="Disordered" evidence="4">
    <location>
        <begin position="263"/>
        <end position="327"/>
    </location>
</feature>
<feature type="compositionally biased region" description="Basic and acidic residues" evidence="4">
    <location>
        <begin position="198"/>
        <end position="216"/>
    </location>
</feature>
<keyword evidence="6" id="KW-1185">Reference proteome</keyword>
<proteinExistence type="inferred from homology"/>
<evidence type="ECO:0000313" key="6">
    <source>
        <dbReference type="Proteomes" id="UP000694941"/>
    </source>
</evidence>
<accession>A0ABM1C617</accession>
<dbReference type="Pfam" id="PF05903">
    <property type="entry name" value="Peptidase_C97"/>
    <property type="match status" value="1"/>
</dbReference>
<dbReference type="GeneID" id="106478826"/>
<organism evidence="6 7">
    <name type="scientific">Limulus polyphemus</name>
    <name type="common">Atlantic horseshoe crab</name>
    <dbReference type="NCBI Taxonomy" id="6850"/>
    <lineage>
        <taxon>Eukaryota</taxon>
        <taxon>Metazoa</taxon>
        <taxon>Ecdysozoa</taxon>
        <taxon>Arthropoda</taxon>
        <taxon>Chelicerata</taxon>
        <taxon>Merostomata</taxon>
        <taxon>Xiphosura</taxon>
        <taxon>Limulidae</taxon>
        <taxon>Limulus</taxon>
    </lineage>
</organism>
<dbReference type="Proteomes" id="UP000694941">
    <property type="component" value="Unplaced"/>
</dbReference>
<feature type="compositionally biased region" description="Polar residues" evidence="4">
    <location>
        <begin position="280"/>
        <end position="292"/>
    </location>
</feature>
<dbReference type="SMART" id="SM01179">
    <property type="entry name" value="DUF862"/>
    <property type="match status" value="1"/>
</dbReference>
<feature type="domain" description="PPPDE" evidence="5">
    <location>
        <begin position="18"/>
        <end position="160"/>
    </location>
</feature>
<dbReference type="RefSeq" id="XP_013794850.1">
    <property type="nucleotide sequence ID" value="XM_013939396.2"/>
</dbReference>
<evidence type="ECO:0000256" key="2">
    <source>
        <dbReference type="ARBA" id="ARBA00022670"/>
    </source>
</evidence>
<reference evidence="7" key="1">
    <citation type="submission" date="2025-08" db="UniProtKB">
        <authorList>
            <consortium name="RefSeq"/>
        </authorList>
    </citation>
    <scope>IDENTIFICATION</scope>
    <source>
        <tissue evidence="7">Muscle</tissue>
    </source>
</reference>
<comment type="similarity">
    <text evidence="1">Belongs to the DeSI family.</text>
</comment>
<feature type="compositionally biased region" description="Basic and acidic residues" evidence="4">
    <location>
        <begin position="300"/>
        <end position="326"/>
    </location>
</feature>
<keyword evidence="2" id="KW-0645">Protease</keyword>
<dbReference type="PROSITE" id="PS51858">
    <property type="entry name" value="PPPDE"/>
    <property type="match status" value="1"/>
</dbReference>
<evidence type="ECO:0000313" key="7">
    <source>
        <dbReference type="RefSeq" id="XP_013794850.1"/>
    </source>
</evidence>
<evidence type="ECO:0000256" key="3">
    <source>
        <dbReference type="ARBA" id="ARBA00022801"/>
    </source>
</evidence>
<protein>
    <submittedName>
        <fullName evidence="7">Uncharacterized protein LOC106478826</fullName>
    </submittedName>
</protein>
<feature type="region of interest" description="Disordered" evidence="4">
    <location>
        <begin position="170"/>
        <end position="248"/>
    </location>
</feature>
<dbReference type="InterPro" id="IPR008580">
    <property type="entry name" value="PPPDE_dom"/>
</dbReference>
<gene>
    <name evidence="7" type="primary">LOC106478826</name>
</gene>
<name>A0ABM1C617_LIMPO</name>
<keyword evidence="3" id="KW-0378">Hydrolase</keyword>
<dbReference type="PANTHER" id="PTHR12378">
    <property type="entry name" value="DESUMOYLATING ISOPEPTIDASE"/>
    <property type="match status" value="1"/>
</dbReference>
<dbReference type="InterPro" id="IPR042266">
    <property type="entry name" value="PPPDE_sf"/>
</dbReference>
<dbReference type="Gene3D" id="1.25.10.10">
    <property type="entry name" value="Leucine-rich Repeat Variant"/>
    <property type="match status" value="1"/>
</dbReference>